<feature type="transmembrane region" description="Helical" evidence="1">
    <location>
        <begin position="263"/>
        <end position="286"/>
    </location>
</feature>
<proteinExistence type="predicted"/>
<feature type="transmembrane region" description="Helical" evidence="1">
    <location>
        <begin position="292"/>
        <end position="312"/>
    </location>
</feature>
<evidence type="ECO:0000313" key="3">
    <source>
        <dbReference type="Proteomes" id="UP000007879"/>
    </source>
</evidence>
<sequence>MKYKERDEISCDAVKEAYMCKKVQPKWIHSDTVVEKASHVLNVSAFEEFEKSLKYSIDQTNLQQWNVTVYQQCHALLEGPIQAGDNVLQIIESKINSSKEKVQELVIKMQTLHTMEEAVKKSILEELELDSHQNLSNFLSKKIPQKIEERLKSFHTSCMDSVKSSENYTFGEFLGDRDVFIEQDLSIVIMQELNNEAKKHIEAVKSRLQEKYNRLVRHILGDSTTFNVEVEAQEVNSCFTGEPPEGINGFVRYKAQKRRRWNIRWGIAIGVGGFGVPGILVTMGLSALSTPVLISSAAVIAGMGIVGSTLLIRKGLNSTEQNTELSEDEVKQLCDKIKNEITNKYETKIKQEFEKVELN</sequence>
<evidence type="ECO:0000313" key="2">
    <source>
        <dbReference type="EnsemblMetazoa" id="XP_019856245.1"/>
    </source>
</evidence>
<name>A0AAN0JGT2_AMPQE</name>
<dbReference type="EnsemblMetazoa" id="XM_020000686.1">
    <property type="protein sequence ID" value="XP_019856245.1"/>
    <property type="gene ID" value="LOC109584814"/>
</dbReference>
<accession>A0AAN0JGT2</accession>
<dbReference type="AlphaFoldDB" id="A0AAN0JGT2"/>
<dbReference type="Proteomes" id="UP000007879">
    <property type="component" value="Unassembled WGS sequence"/>
</dbReference>
<keyword evidence="1" id="KW-1133">Transmembrane helix</keyword>
<organism evidence="2 3">
    <name type="scientific">Amphimedon queenslandica</name>
    <name type="common">Sponge</name>
    <dbReference type="NCBI Taxonomy" id="400682"/>
    <lineage>
        <taxon>Eukaryota</taxon>
        <taxon>Metazoa</taxon>
        <taxon>Porifera</taxon>
        <taxon>Demospongiae</taxon>
        <taxon>Heteroscleromorpha</taxon>
        <taxon>Haplosclerida</taxon>
        <taxon>Niphatidae</taxon>
        <taxon>Amphimedon</taxon>
    </lineage>
</organism>
<keyword evidence="1" id="KW-0812">Transmembrane</keyword>
<dbReference type="RefSeq" id="XP_019856245.1">
    <property type="nucleotide sequence ID" value="XM_020000686.1"/>
</dbReference>
<evidence type="ECO:0000256" key="1">
    <source>
        <dbReference type="SAM" id="Phobius"/>
    </source>
</evidence>
<protein>
    <submittedName>
        <fullName evidence="2">Uncharacterized protein</fullName>
    </submittedName>
</protein>
<keyword evidence="1" id="KW-0472">Membrane</keyword>
<dbReference type="KEGG" id="aqu:109584814"/>
<reference evidence="2" key="2">
    <citation type="submission" date="2024-06" db="UniProtKB">
        <authorList>
            <consortium name="EnsemblMetazoa"/>
        </authorList>
    </citation>
    <scope>IDENTIFICATION</scope>
</reference>
<keyword evidence="3" id="KW-1185">Reference proteome</keyword>
<reference evidence="3" key="1">
    <citation type="journal article" date="2010" name="Nature">
        <title>The Amphimedon queenslandica genome and the evolution of animal complexity.</title>
        <authorList>
            <person name="Srivastava M."/>
            <person name="Simakov O."/>
            <person name="Chapman J."/>
            <person name="Fahey B."/>
            <person name="Gauthier M.E."/>
            <person name="Mitros T."/>
            <person name="Richards G.S."/>
            <person name="Conaco C."/>
            <person name="Dacre M."/>
            <person name="Hellsten U."/>
            <person name="Larroux C."/>
            <person name="Putnam N.H."/>
            <person name="Stanke M."/>
            <person name="Adamska M."/>
            <person name="Darling A."/>
            <person name="Degnan S.M."/>
            <person name="Oakley T.H."/>
            <person name="Plachetzki D.C."/>
            <person name="Zhai Y."/>
            <person name="Adamski M."/>
            <person name="Calcino A."/>
            <person name="Cummins S.F."/>
            <person name="Goodstein D.M."/>
            <person name="Harris C."/>
            <person name="Jackson D.J."/>
            <person name="Leys S.P."/>
            <person name="Shu S."/>
            <person name="Woodcroft B.J."/>
            <person name="Vervoort M."/>
            <person name="Kosik K.S."/>
            <person name="Manning G."/>
            <person name="Degnan B.M."/>
            <person name="Rokhsar D.S."/>
        </authorList>
    </citation>
    <scope>NUCLEOTIDE SEQUENCE [LARGE SCALE GENOMIC DNA]</scope>
</reference>
<dbReference type="GeneID" id="109584814"/>